<reference evidence="2 3" key="1">
    <citation type="submission" date="2021-07" db="EMBL/GenBank/DDBJ databases">
        <title>Genome data of Colletotrichum spaethianum.</title>
        <authorList>
            <person name="Utami Y.D."/>
            <person name="Hiruma K."/>
        </authorList>
    </citation>
    <scope>NUCLEOTIDE SEQUENCE [LARGE SCALE GENOMIC DNA]</scope>
    <source>
        <strain evidence="2 3">MAFF 242679</strain>
    </source>
</reference>
<feature type="compositionally biased region" description="Polar residues" evidence="1">
    <location>
        <begin position="1"/>
        <end position="20"/>
    </location>
</feature>
<dbReference type="Proteomes" id="UP001055172">
    <property type="component" value="Unassembled WGS sequence"/>
</dbReference>
<organism evidence="2 3">
    <name type="scientific">Colletotrichum liriopes</name>
    <dbReference type="NCBI Taxonomy" id="708192"/>
    <lineage>
        <taxon>Eukaryota</taxon>
        <taxon>Fungi</taxon>
        <taxon>Dikarya</taxon>
        <taxon>Ascomycota</taxon>
        <taxon>Pezizomycotina</taxon>
        <taxon>Sordariomycetes</taxon>
        <taxon>Hypocreomycetidae</taxon>
        <taxon>Glomerellales</taxon>
        <taxon>Glomerellaceae</taxon>
        <taxon>Colletotrichum</taxon>
        <taxon>Colletotrichum spaethianum species complex</taxon>
    </lineage>
</organism>
<gene>
    <name evidence="2" type="ORF">ColLi_09210</name>
</gene>
<dbReference type="AlphaFoldDB" id="A0AA37GTU1"/>
<evidence type="ECO:0000313" key="3">
    <source>
        <dbReference type="Proteomes" id="UP001055172"/>
    </source>
</evidence>
<comment type="caution">
    <text evidence="2">The sequence shown here is derived from an EMBL/GenBank/DDBJ whole genome shotgun (WGS) entry which is preliminary data.</text>
</comment>
<name>A0AA37GTU1_9PEZI</name>
<evidence type="ECO:0000313" key="2">
    <source>
        <dbReference type="EMBL" id="GJC86372.1"/>
    </source>
</evidence>
<feature type="region of interest" description="Disordered" evidence="1">
    <location>
        <begin position="1"/>
        <end position="33"/>
    </location>
</feature>
<evidence type="ECO:0000256" key="1">
    <source>
        <dbReference type="SAM" id="MobiDB-lite"/>
    </source>
</evidence>
<proteinExistence type="predicted"/>
<sequence>MARSGLSRTPMQSGMLTTSNIPPPKGLDPRETVSDPRLACKYASSIAGYKGIIRPGHWLYPQLKFATREQYKQLLKEFGKELENEGLKVGEMTKAGQRIPLHTYIF</sequence>
<accession>A0AA37GTU1</accession>
<keyword evidence="3" id="KW-1185">Reference proteome</keyword>
<dbReference type="EMBL" id="BPPX01000021">
    <property type="protein sequence ID" value="GJC86372.1"/>
    <property type="molecule type" value="Genomic_DNA"/>
</dbReference>
<protein>
    <submittedName>
        <fullName evidence="2">Uncharacterized protein</fullName>
    </submittedName>
</protein>